<dbReference type="PANTHER" id="PTHR13690:SF124">
    <property type="entry name" value="TRANSCRIPTION FACTOR RF2A"/>
    <property type="match status" value="1"/>
</dbReference>
<reference evidence="6" key="1">
    <citation type="submission" date="2024-06" db="EMBL/GenBank/DDBJ databases">
        <authorList>
            <person name="Ryan C."/>
        </authorList>
    </citation>
    <scope>NUCLEOTIDE SEQUENCE [LARGE SCALE GENOMIC DNA]</scope>
</reference>
<dbReference type="InterPro" id="IPR046347">
    <property type="entry name" value="bZIP_sf"/>
</dbReference>
<reference evidence="5 6" key="2">
    <citation type="submission" date="2024-10" db="EMBL/GenBank/DDBJ databases">
        <authorList>
            <person name="Ryan C."/>
        </authorList>
    </citation>
    <scope>NUCLEOTIDE SEQUENCE [LARGE SCALE GENOMIC DNA]</scope>
</reference>
<evidence type="ECO:0000313" key="5">
    <source>
        <dbReference type="EMBL" id="CAL5007724.1"/>
    </source>
</evidence>
<dbReference type="Proteomes" id="UP001497457">
    <property type="component" value="Chromosome 27b"/>
</dbReference>
<dbReference type="EMBL" id="OZ075137">
    <property type="protein sequence ID" value="CAL5007724.1"/>
    <property type="molecule type" value="Genomic_DNA"/>
</dbReference>
<feature type="domain" description="BZIP" evidence="4">
    <location>
        <begin position="394"/>
        <end position="458"/>
    </location>
</feature>
<evidence type="ECO:0000256" key="1">
    <source>
        <dbReference type="ARBA" id="ARBA00023015"/>
    </source>
</evidence>
<dbReference type="PANTHER" id="PTHR13690">
    <property type="entry name" value="TRANSCRIPTION FACTOR POSF21-RELATED"/>
    <property type="match status" value="1"/>
</dbReference>
<evidence type="ECO:0000259" key="4">
    <source>
        <dbReference type="SMART" id="SM00338"/>
    </source>
</evidence>
<accession>A0ABC9BWK3</accession>
<keyword evidence="3" id="KW-0175">Coiled coil</keyword>
<sequence>MEPNTTRSSVAETSFEIVKQEPSFFASGSRSESPVVRDGSLSVHGHTTSHFVPSSFLPTTLGTAHMMGGNIFTLEAPANSLISVPLDGQLWEGLAQPPSWTALGLPECPSVSGFSGFYGQVAALEKTASWPQSEMPFFLPTAGYGLPLPSNNDNCIEFAELSSKYKLAAPSTYNMLGDFGKTKPWHCGDSSMKVGTSIVCMPNLSIEAIKMKEPPLTLPLSQGSGASTNFIGVTQPCLNSRPTEFWASHQEVSLPVKKEPIDVTATCHDLELKSLYNKEDKPNQDAVPNWMPDNSIVSGQSWPWESALKHPERSRNDISDARIAGRAHCHDQSSSMVINNSNSTPKLSWPLPLPPSSSVRAGASSSHSHVTGVTFTNAEKEVIRKDRNLQELLNTDPKKVKRLVSNRICAAKRKAIKDIHMLELERQVETLQRKRNTKSAELQVSQEQCAELKTKYNELSMRMQELEHQLKLKDAMSETLQAQIDTLNLIKLSVVQMGSQNKVHT</sequence>
<organism evidence="5 6">
    <name type="scientific">Urochloa decumbens</name>
    <dbReference type="NCBI Taxonomy" id="240449"/>
    <lineage>
        <taxon>Eukaryota</taxon>
        <taxon>Viridiplantae</taxon>
        <taxon>Streptophyta</taxon>
        <taxon>Embryophyta</taxon>
        <taxon>Tracheophyta</taxon>
        <taxon>Spermatophyta</taxon>
        <taxon>Magnoliopsida</taxon>
        <taxon>Liliopsida</taxon>
        <taxon>Poales</taxon>
        <taxon>Poaceae</taxon>
        <taxon>PACMAD clade</taxon>
        <taxon>Panicoideae</taxon>
        <taxon>Panicodae</taxon>
        <taxon>Paniceae</taxon>
        <taxon>Melinidinae</taxon>
        <taxon>Urochloa</taxon>
    </lineage>
</organism>
<evidence type="ECO:0000313" key="6">
    <source>
        <dbReference type="Proteomes" id="UP001497457"/>
    </source>
</evidence>
<name>A0ABC9BWK3_9POAL</name>
<dbReference type="SUPFAM" id="SSF57959">
    <property type="entry name" value="Leucine zipper domain"/>
    <property type="match status" value="1"/>
</dbReference>
<dbReference type="InterPro" id="IPR004827">
    <property type="entry name" value="bZIP"/>
</dbReference>
<keyword evidence="1" id="KW-0805">Transcription regulation</keyword>
<keyword evidence="6" id="KW-1185">Reference proteome</keyword>
<feature type="coiled-coil region" evidence="3">
    <location>
        <begin position="421"/>
        <end position="483"/>
    </location>
</feature>
<dbReference type="SMART" id="SM00338">
    <property type="entry name" value="BRLZ"/>
    <property type="match status" value="1"/>
</dbReference>
<evidence type="ECO:0000256" key="3">
    <source>
        <dbReference type="SAM" id="Coils"/>
    </source>
</evidence>
<evidence type="ECO:0000256" key="2">
    <source>
        <dbReference type="ARBA" id="ARBA00023163"/>
    </source>
</evidence>
<protein>
    <recommendedName>
        <fullName evidence="4">BZIP domain-containing protein</fullName>
    </recommendedName>
</protein>
<proteinExistence type="predicted"/>
<keyword evidence="2" id="KW-0804">Transcription</keyword>
<gene>
    <name evidence="5" type="ORF">URODEC1_LOCUS68645</name>
</gene>
<dbReference type="AlphaFoldDB" id="A0ABC9BWK3"/>